<dbReference type="Proteomes" id="UP000073492">
    <property type="component" value="Unassembled WGS sequence"/>
</dbReference>
<evidence type="ECO:0000256" key="1">
    <source>
        <dbReference type="SAM" id="Coils"/>
    </source>
</evidence>
<evidence type="ECO:0000313" key="4">
    <source>
        <dbReference type="Proteomes" id="UP000073492"/>
    </source>
</evidence>
<proteinExistence type="predicted"/>
<name>A0A139IK27_9PEZI</name>
<dbReference type="OrthoDB" id="3438345at2759"/>
<sequence length="370" mass="42407">MMLEEVVAEGSKVTTKQQGPFNTSTEHRLSETELVDARENLQILTQRQDEQQKLRRTGKEVDLLAKALQNLQERRLRLITLEVCVYEDDASKANPPVAGGTWRPIWTRAAEVLEATVSALAKRRFPLQELDAFSELRRCAVRCDEIGKMKLDDENLKAAFSLSMSNRTRNQLQDDIPDLRRRNNPDRSPINPLIPVAPVHDPDVLRAQAADEANFTNLPRLLNLCVNLEKLDLHFYLLNTPGLQQHELHLDQIFHHVAKHAAFPKLHSVRLCGFHFHMSDLFPFIQASPVRMLVLQVLYLVSGTWQPLFDCCTVGAHAMKFFFFDDLFENHKLLYFSSEGDGKPKFETMCGTQGKNTLVRRKREDVGRKN</sequence>
<accession>A0A139IK27</accession>
<comment type="caution">
    <text evidence="3">The sequence shown here is derived from an EMBL/GenBank/DDBJ whole genome shotgun (WGS) entry which is preliminary data.</text>
</comment>
<dbReference type="AlphaFoldDB" id="A0A139IK27"/>
<dbReference type="EMBL" id="LFZO01000065">
    <property type="protein sequence ID" value="KXT15128.1"/>
    <property type="molecule type" value="Genomic_DNA"/>
</dbReference>
<reference evidence="3 4" key="1">
    <citation type="submission" date="2015-07" db="EMBL/GenBank/DDBJ databases">
        <title>Comparative genomics of the Sigatoka disease complex on banana suggests a link between parallel evolutionary changes in Pseudocercospora fijiensis and Pseudocercospora eumusae and increased virulence on the banana host.</title>
        <authorList>
            <person name="Chang T.-C."/>
            <person name="Salvucci A."/>
            <person name="Crous P.W."/>
            <person name="Stergiopoulos I."/>
        </authorList>
    </citation>
    <scope>NUCLEOTIDE SEQUENCE [LARGE SCALE GENOMIC DNA]</scope>
    <source>
        <strain evidence="3 4">CBS 116634</strain>
    </source>
</reference>
<gene>
    <name evidence="3" type="ORF">AC579_7928</name>
</gene>
<feature type="region of interest" description="Disordered" evidence="2">
    <location>
        <begin position="6"/>
        <end position="28"/>
    </location>
</feature>
<evidence type="ECO:0000313" key="3">
    <source>
        <dbReference type="EMBL" id="KXT15128.1"/>
    </source>
</evidence>
<feature type="compositionally biased region" description="Polar residues" evidence="2">
    <location>
        <begin position="12"/>
        <end position="24"/>
    </location>
</feature>
<protein>
    <submittedName>
        <fullName evidence="3">Uncharacterized protein</fullName>
    </submittedName>
</protein>
<feature type="coiled-coil region" evidence="1">
    <location>
        <begin position="34"/>
        <end position="74"/>
    </location>
</feature>
<keyword evidence="1" id="KW-0175">Coiled coil</keyword>
<keyword evidence="4" id="KW-1185">Reference proteome</keyword>
<organism evidence="3 4">
    <name type="scientific">Pseudocercospora musae</name>
    <dbReference type="NCBI Taxonomy" id="113226"/>
    <lineage>
        <taxon>Eukaryota</taxon>
        <taxon>Fungi</taxon>
        <taxon>Dikarya</taxon>
        <taxon>Ascomycota</taxon>
        <taxon>Pezizomycotina</taxon>
        <taxon>Dothideomycetes</taxon>
        <taxon>Dothideomycetidae</taxon>
        <taxon>Mycosphaerellales</taxon>
        <taxon>Mycosphaerellaceae</taxon>
        <taxon>Pseudocercospora</taxon>
    </lineage>
</organism>
<evidence type="ECO:0000256" key="2">
    <source>
        <dbReference type="SAM" id="MobiDB-lite"/>
    </source>
</evidence>